<comment type="caution">
    <text evidence="1">The sequence shown here is derived from an EMBL/GenBank/DDBJ whole genome shotgun (WGS) entry which is preliminary data.</text>
</comment>
<dbReference type="Proteomes" id="UP000827976">
    <property type="component" value="Chromosome 13"/>
</dbReference>
<dbReference type="EMBL" id="CM037023">
    <property type="protein sequence ID" value="KAH7666041.1"/>
    <property type="molecule type" value="Genomic_DNA"/>
</dbReference>
<evidence type="ECO:0000313" key="1">
    <source>
        <dbReference type="EMBL" id="KAH7666041.1"/>
    </source>
</evidence>
<gene>
    <name evidence="1" type="ORF">IHE45_13G074700</name>
</gene>
<accession>A0ACB7UYP0</accession>
<keyword evidence="2" id="KW-1185">Reference proteome</keyword>
<evidence type="ECO:0000313" key="2">
    <source>
        <dbReference type="Proteomes" id="UP000827976"/>
    </source>
</evidence>
<organism evidence="1 2">
    <name type="scientific">Dioscorea alata</name>
    <name type="common">Purple yam</name>
    <dbReference type="NCBI Taxonomy" id="55571"/>
    <lineage>
        <taxon>Eukaryota</taxon>
        <taxon>Viridiplantae</taxon>
        <taxon>Streptophyta</taxon>
        <taxon>Embryophyta</taxon>
        <taxon>Tracheophyta</taxon>
        <taxon>Spermatophyta</taxon>
        <taxon>Magnoliopsida</taxon>
        <taxon>Liliopsida</taxon>
        <taxon>Dioscoreales</taxon>
        <taxon>Dioscoreaceae</taxon>
        <taxon>Dioscorea</taxon>
    </lineage>
</organism>
<sequence>MRSPSPKVVINIFPHMPSLTHLNLSSTSIAGLSKEIRVLVNLRYLNISNTKIQSLPSKLKELKELKYFLFRCKYYGDIAARKVDGLSTISMLPKLQVLDLFENTCLEESDLRLLMDRNRIMAIGLVVDSVEILVLLKHLPTWKIRLHNIQNMHTLQLCGLSNKHGEGLMALHISGCSFEELLINGNVVNLKHFYLFDLEKLKQISWPAETLPSECFQRLTFVDILFCEYLRSLSWVLHLQYLRRLRVQGCSAMEELVDPADADQMQ</sequence>
<name>A0ACB7UYP0_DIOAL</name>
<proteinExistence type="predicted"/>
<reference evidence="2" key="1">
    <citation type="journal article" date="2022" name="Nat. Commun.">
        <title>Chromosome evolution and the genetic basis of agronomically important traits in greater yam.</title>
        <authorList>
            <person name="Bredeson J.V."/>
            <person name="Lyons J.B."/>
            <person name="Oniyinde I.O."/>
            <person name="Okereke N.R."/>
            <person name="Kolade O."/>
            <person name="Nnabue I."/>
            <person name="Nwadili C.O."/>
            <person name="Hribova E."/>
            <person name="Parker M."/>
            <person name="Nwogha J."/>
            <person name="Shu S."/>
            <person name="Carlson J."/>
            <person name="Kariba R."/>
            <person name="Muthemba S."/>
            <person name="Knop K."/>
            <person name="Barton G.J."/>
            <person name="Sherwood A.V."/>
            <person name="Lopez-Montes A."/>
            <person name="Asiedu R."/>
            <person name="Jamnadass R."/>
            <person name="Muchugi A."/>
            <person name="Goodstein D."/>
            <person name="Egesi C.N."/>
            <person name="Featherston J."/>
            <person name="Asfaw A."/>
            <person name="Simpson G.G."/>
            <person name="Dolezel J."/>
            <person name="Hendre P.S."/>
            <person name="Van Deynze A."/>
            <person name="Kumar P.L."/>
            <person name="Obidiegwu J.E."/>
            <person name="Bhattacharjee R."/>
            <person name="Rokhsar D.S."/>
        </authorList>
    </citation>
    <scope>NUCLEOTIDE SEQUENCE [LARGE SCALE GENOMIC DNA]</scope>
    <source>
        <strain evidence="2">cv. TDa95/00328</strain>
    </source>
</reference>
<protein>
    <submittedName>
        <fullName evidence="1">L domain-like protein</fullName>
    </submittedName>
</protein>